<comment type="caution">
    <text evidence="7">The sequence shown here is derived from an EMBL/GenBank/DDBJ whole genome shotgun (WGS) entry which is preliminary data.</text>
</comment>
<dbReference type="GO" id="GO:0019354">
    <property type="term" value="P:siroheme biosynthetic process"/>
    <property type="evidence" value="ECO:0007669"/>
    <property type="project" value="UniProtKB-UniPathway"/>
</dbReference>
<evidence type="ECO:0000313" key="7">
    <source>
        <dbReference type="EMBL" id="MUN28706.1"/>
    </source>
</evidence>
<dbReference type="PANTHER" id="PTHR35330">
    <property type="entry name" value="SIROHEME BIOSYNTHESIS PROTEIN MET8"/>
    <property type="match status" value="1"/>
</dbReference>
<dbReference type="InterPro" id="IPR006367">
    <property type="entry name" value="Sirohaem_synthase_N"/>
</dbReference>
<evidence type="ECO:0000256" key="4">
    <source>
        <dbReference type="ARBA" id="ARBA00023027"/>
    </source>
</evidence>
<keyword evidence="8" id="KW-1185">Reference proteome</keyword>
<proteinExistence type="predicted"/>
<evidence type="ECO:0000256" key="3">
    <source>
        <dbReference type="ARBA" id="ARBA00023002"/>
    </source>
</evidence>
<keyword evidence="4" id="KW-0520">NAD</keyword>
<keyword evidence="5" id="KW-0627">Porphyrin biosynthesis</keyword>
<accession>A0A6A9QI89</accession>
<dbReference type="UniPathway" id="UPA00262">
    <property type="reaction ID" value="UER00222"/>
</dbReference>
<dbReference type="PANTHER" id="PTHR35330:SF1">
    <property type="entry name" value="SIROHEME BIOSYNTHESIS PROTEIN MET8"/>
    <property type="match status" value="1"/>
</dbReference>
<dbReference type="SUPFAM" id="SSF51735">
    <property type="entry name" value="NAD(P)-binding Rossmann-fold domains"/>
    <property type="match status" value="1"/>
</dbReference>
<dbReference type="SUPFAM" id="SSF75615">
    <property type="entry name" value="Siroheme synthase middle domains-like"/>
    <property type="match status" value="1"/>
</dbReference>
<dbReference type="Proteomes" id="UP000470772">
    <property type="component" value="Unassembled WGS sequence"/>
</dbReference>
<dbReference type="EMBL" id="WGGD01000005">
    <property type="protein sequence ID" value="MUN28706.1"/>
    <property type="molecule type" value="Genomic_DNA"/>
</dbReference>
<reference evidence="7 8" key="1">
    <citation type="submission" date="2019-10" db="EMBL/GenBank/DDBJ databases">
        <title>Sequencing and Assembly of Multiple Reported Metal-Biooxidizing Members of the Extremely Thermoacidophilic Archaeal Family Sulfolobaceae.</title>
        <authorList>
            <person name="Counts J.A."/>
            <person name="Kelly R.M."/>
        </authorList>
    </citation>
    <scope>NUCLEOTIDE SEQUENCE [LARGE SCALE GENOMIC DNA]</scope>
    <source>
        <strain evidence="7 8">DSM 6482</strain>
    </source>
</reference>
<dbReference type="GO" id="GO:0043115">
    <property type="term" value="F:precorrin-2 dehydrogenase activity"/>
    <property type="evidence" value="ECO:0007669"/>
    <property type="project" value="UniProtKB-EC"/>
</dbReference>
<evidence type="ECO:0000256" key="6">
    <source>
        <dbReference type="ARBA" id="ARBA00047561"/>
    </source>
</evidence>
<sequence>MCGFFPIFLRSYKIDVVVIGGGTVGTIRAKELLKAGFKVKVISKDFSTELKELEKSYQTLFLFKKEININTKLELKELIRDTNLVISATGNPALNKDICELAREMGKLCNDPSNMENSDFIIPISMVNNDFGVAVTTFGISSIVSKEILNRINSDILASKEIINLLHAMAEIKVFLKENVKDPKRRYHLYHEIFDDREFNLRAKEGDIKNALERAKEIVGDEN</sequence>
<dbReference type="GO" id="GO:0004325">
    <property type="term" value="F:ferrochelatase activity"/>
    <property type="evidence" value="ECO:0007669"/>
    <property type="project" value="InterPro"/>
</dbReference>
<comment type="catalytic activity">
    <reaction evidence="6">
        <text>precorrin-2 + NAD(+) = sirohydrochlorin + NADH + 2 H(+)</text>
        <dbReference type="Rhea" id="RHEA:15613"/>
        <dbReference type="ChEBI" id="CHEBI:15378"/>
        <dbReference type="ChEBI" id="CHEBI:57540"/>
        <dbReference type="ChEBI" id="CHEBI:57945"/>
        <dbReference type="ChEBI" id="CHEBI:58351"/>
        <dbReference type="ChEBI" id="CHEBI:58827"/>
        <dbReference type="EC" id="1.3.1.76"/>
    </reaction>
</comment>
<gene>
    <name evidence="7" type="ORF">GC250_04450</name>
</gene>
<evidence type="ECO:0000313" key="8">
    <source>
        <dbReference type="Proteomes" id="UP000470772"/>
    </source>
</evidence>
<dbReference type="Gene3D" id="3.40.50.720">
    <property type="entry name" value="NAD(P)-binding Rossmann-like Domain"/>
    <property type="match status" value="1"/>
</dbReference>
<dbReference type="RefSeq" id="WP_054837724.1">
    <property type="nucleotide sequence ID" value="NZ_BBBY01000001.1"/>
</dbReference>
<dbReference type="InterPro" id="IPR036291">
    <property type="entry name" value="NAD(P)-bd_dom_sf"/>
</dbReference>
<evidence type="ECO:0000256" key="1">
    <source>
        <dbReference type="ARBA" id="ARBA00005010"/>
    </source>
</evidence>
<dbReference type="OrthoDB" id="10510at2157"/>
<name>A0A6A9QI89_SULME</name>
<keyword evidence="3" id="KW-0560">Oxidoreductase</keyword>
<evidence type="ECO:0000256" key="2">
    <source>
        <dbReference type="ARBA" id="ARBA00012400"/>
    </source>
</evidence>
<protein>
    <recommendedName>
        <fullName evidence="2">precorrin-2 dehydrogenase</fullName>
        <ecNumber evidence="2">1.3.1.76</ecNumber>
    </recommendedName>
</protein>
<evidence type="ECO:0000256" key="5">
    <source>
        <dbReference type="ARBA" id="ARBA00023244"/>
    </source>
</evidence>
<dbReference type="Pfam" id="PF13241">
    <property type="entry name" value="NAD_binding_7"/>
    <property type="match status" value="1"/>
</dbReference>
<comment type="pathway">
    <text evidence="1">Porphyrin-containing compound metabolism; siroheme biosynthesis; sirohydrochlorin from precorrin-2: step 1/1.</text>
</comment>
<dbReference type="EC" id="1.3.1.76" evidence="2"/>
<organism evidence="7 8">
    <name type="scientific">Sulfuracidifex metallicus DSM 6482 = JCM 9184</name>
    <dbReference type="NCBI Taxonomy" id="523847"/>
    <lineage>
        <taxon>Archaea</taxon>
        <taxon>Thermoproteota</taxon>
        <taxon>Thermoprotei</taxon>
        <taxon>Sulfolobales</taxon>
        <taxon>Sulfolobaceae</taxon>
        <taxon>Sulfuracidifex</taxon>
    </lineage>
</organism>
<dbReference type="AlphaFoldDB" id="A0A6A9QI89"/>
<dbReference type="NCBIfam" id="TIGR01470">
    <property type="entry name" value="cysG_Nterm"/>
    <property type="match status" value="1"/>
</dbReference>
<dbReference type="InterPro" id="IPR028161">
    <property type="entry name" value="Met8-like"/>
</dbReference>